<organism evidence="6 7">
    <name type="scientific">Rhodoblastus acidophilus</name>
    <name type="common">Rhodopseudomonas acidophila</name>
    <dbReference type="NCBI Taxonomy" id="1074"/>
    <lineage>
        <taxon>Bacteria</taxon>
        <taxon>Pseudomonadati</taxon>
        <taxon>Pseudomonadota</taxon>
        <taxon>Alphaproteobacteria</taxon>
        <taxon>Hyphomicrobiales</taxon>
        <taxon>Rhodoblastaceae</taxon>
        <taxon>Rhodoblastus</taxon>
    </lineage>
</organism>
<evidence type="ECO:0000259" key="5">
    <source>
        <dbReference type="Pfam" id="PF00291"/>
    </source>
</evidence>
<keyword evidence="4" id="KW-0472">Membrane</keyword>
<name>A0A212R9J0_RHOAC</name>
<dbReference type="Gene3D" id="3.40.50.1100">
    <property type="match status" value="2"/>
</dbReference>
<dbReference type="EMBL" id="FYDG01000003">
    <property type="protein sequence ID" value="SNB68675.1"/>
    <property type="molecule type" value="Genomic_DNA"/>
</dbReference>
<dbReference type="InterPro" id="IPR027278">
    <property type="entry name" value="ACCD_DCysDesulf"/>
</dbReference>
<dbReference type="GO" id="GO:0019148">
    <property type="term" value="F:D-cysteine desulfhydrase activity"/>
    <property type="evidence" value="ECO:0007669"/>
    <property type="project" value="TreeGrafter"/>
</dbReference>
<evidence type="ECO:0000256" key="3">
    <source>
        <dbReference type="ARBA" id="ARBA00022898"/>
    </source>
</evidence>
<comment type="cofactor">
    <cofactor evidence="1">
        <name>pyridoxal 5'-phosphate</name>
        <dbReference type="ChEBI" id="CHEBI:597326"/>
    </cofactor>
</comment>
<feature type="transmembrane region" description="Helical" evidence="4">
    <location>
        <begin position="298"/>
        <end position="320"/>
    </location>
</feature>
<dbReference type="Proteomes" id="UP000198418">
    <property type="component" value="Unassembled WGS sequence"/>
</dbReference>
<evidence type="ECO:0000313" key="6">
    <source>
        <dbReference type="EMBL" id="SNB68675.1"/>
    </source>
</evidence>
<dbReference type="AlphaFoldDB" id="A0A212R9J0"/>
<keyword evidence="4" id="KW-0812">Transmembrane</keyword>
<sequence length="471" mass="50545">MDCSRRHILQGIMLGGAGLGAICFSQSRTVLQTTGAETSPPASPLQAPQRQSLALARFAPALVDPDAAQGPLIVNAVAEKVAHDGYVRQGQPGDAVFHDPARGRPILPWAPLFPRNPDILQLPARINRQIGCDRLLVMNESSALQPFYGNKARKYEFLLPNLHWSGVRRVATVGAVSSNHALHFALANRLADLTGTGQPLNSDLDLLLFEAPGMPNDDQRLGLLRLLSQRVVLASNTFGLAGEAACEMAKQKLTPQAEALVPPGGSNALSVLGHMNAIADFALLLEASKAWDAPPDMIFVAMGSGSTVLGLLLGVYLLGWPTQIVGVADQDRSYLSRFVANQQPSIPFVEGNVTRLAGRAVAWLNALGFPGVPASAERLLRREAFLPDSQHWSPGYGLISAEDAAWRDQLAGEGLKLDPVFTLKAWRSLAAFGKSGALRDKRVLFWNTYHSYDYAAHARSLLSASAASHAL</sequence>
<reference evidence="7" key="1">
    <citation type="submission" date="2017-06" db="EMBL/GenBank/DDBJ databases">
        <authorList>
            <person name="Varghese N."/>
            <person name="Submissions S."/>
        </authorList>
    </citation>
    <scope>NUCLEOTIDE SEQUENCE [LARGE SCALE GENOMIC DNA]</scope>
    <source>
        <strain evidence="7">DSM 137</strain>
    </source>
</reference>
<evidence type="ECO:0000256" key="4">
    <source>
        <dbReference type="SAM" id="Phobius"/>
    </source>
</evidence>
<keyword evidence="7" id="KW-1185">Reference proteome</keyword>
<accession>A0A212R9J0</accession>
<keyword evidence="3" id="KW-0663">Pyridoxal phosphate</keyword>
<feature type="domain" description="Tryptophan synthase beta chain-like PALP" evidence="5">
    <location>
        <begin position="125"/>
        <end position="347"/>
    </location>
</feature>
<dbReference type="PANTHER" id="PTHR43780">
    <property type="entry name" value="1-AMINOCYCLOPROPANE-1-CARBOXYLATE DEAMINASE-RELATED"/>
    <property type="match status" value="1"/>
</dbReference>
<dbReference type="OrthoDB" id="8186375at2"/>
<gene>
    <name evidence="6" type="ORF">SAMN06265338_10398</name>
</gene>
<dbReference type="InterPro" id="IPR036052">
    <property type="entry name" value="TrpB-like_PALP_sf"/>
</dbReference>
<evidence type="ECO:0000313" key="7">
    <source>
        <dbReference type="Proteomes" id="UP000198418"/>
    </source>
</evidence>
<dbReference type="SUPFAM" id="SSF53686">
    <property type="entry name" value="Tryptophan synthase beta subunit-like PLP-dependent enzymes"/>
    <property type="match status" value="1"/>
</dbReference>
<proteinExistence type="inferred from homology"/>
<evidence type="ECO:0000256" key="2">
    <source>
        <dbReference type="ARBA" id="ARBA00008639"/>
    </source>
</evidence>
<dbReference type="InterPro" id="IPR001926">
    <property type="entry name" value="TrpB-like_PALP"/>
</dbReference>
<comment type="similarity">
    <text evidence="2">Belongs to the ACC deaminase/D-cysteine desulfhydrase family.</text>
</comment>
<dbReference type="Pfam" id="PF00291">
    <property type="entry name" value="PALP"/>
    <property type="match status" value="1"/>
</dbReference>
<evidence type="ECO:0000256" key="1">
    <source>
        <dbReference type="ARBA" id="ARBA00001933"/>
    </source>
</evidence>
<protein>
    <submittedName>
        <fullName evidence="6">1-aminocyclopropane-1-carboxylate deaminase/D-cysteine desulfhydrase, PLP-dependent ACC family</fullName>
    </submittedName>
</protein>
<keyword evidence="4" id="KW-1133">Transmembrane helix</keyword>
<dbReference type="PANTHER" id="PTHR43780:SF2">
    <property type="entry name" value="1-AMINOCYCLOPROPANE-1-CARBOXYLATE DEAMINASE-RELATED"/>
    <property type="match status" value="1"/>
</dbReference>
<dbReference type="RefSeq" id="WP_088520224.1">
    <property type="nucleotide sequence ID" value="NZ_FYDG01000003.1"/>
</dbReference>